<dbReference type="AlphaFoldDB" id="A0A4R6T4W6"/>
<dbReference type="EMBL" id="SNYF01000010">
    <property type="protein sequence ID" value="TDQ13747.1"/>
    <property type="molecule type" value="Genomic_DNA"/>
</dbReference>
<keyword evidence="2" id="KW-1185">Reference proteome</keyword>
<reference evidence="1 2" key="1">
    <citation type="submission" date="2019-03" db="EMBL/GenBank/DDBJ databases">
        <title>Genomic Encyclopedia of Type Strains, Phase III (KMG-III): the genomes of soil and plant-associated and newly described type strains.</title>
        <authorList>
            <person name="Whitman W."/>
        </authorList>
    </citation>
    <scope>NUCLEOTIDE SEQUENCE [LARGE SCALE GENOMIC DNA]</scope>
    <source>
        <strain evidence="1 2">CECT 8446</strain>
    </source>
</reference>
<dbReference type="Proteomes" id="UP000294535">
    <property type="component" value="Unassembled WGS sequence"/>
</dbReference>
<evidence type="ECO:0000313" key="2">
    <source>
        <dbReference type="Proteomes" id="UP000294535"/>
    </source>
</evidence>
<gene>
    <name evidence="1" type="ORF">DFQ04_3471</name>
</gene>
<organism evidence="1 2">
    <name type="scientific">Algoriphagus boseongensis</name>
    <dbReference type="NCBI Taxonomy" id="1442587"/>
    <lineage>
        <taxon>Bacteria</taxon>
        <taxon>Pseudomonadati</taxon>
        <taxon>Bacteroidota</taxon>
        <taxon>Cytophagia</taxon>
        <taxon>Cytophagales</taxon>
        <taxon>Cyclobacteriaceae</taxon>
        <taxon>Algoriphagus</taxon>
    </lineage>
</organism>
<sequence>MRLFLFLIFLISPVLVSAQEEEILAVSRTVNLYFEGMMERDKGNWKKPFSQMPNLSATEVRICLLLLLRNGLRILLKEVHEILASFKMKLNPSR</sequence>
<protein>
    <submittedName>
        <fullName evidence="1">Uncharacterized protein</fullName>
    </submittedName>
</protein>
<name>A0A4R6T4W6_9BACT</name>
<comment type="caution">
    <text evidence="1">The sequence shown here is derived from an EMBL/GenBank/DDBJ whole genome shotgun (WGS) entry which is preliminary data.</text>
</comment>
<proteinExistence type="predicted"/>
<evidence type="ECO:0000313" key="1">
    <source>
        <dbReference type="EMBL" id="TDQ13747.1"/>
    </source>
</evidence>
<accession>A0A4R6T4W6</accession>